<evidence type="ECO:0000313" key="3">
    <source>
        <dbReference type="Proteomes" id="UP000826656"/>
    </source>
</evidence>
<sequence length="108" mass="11952">MEELDGNQSILASSENPNVAQQLSPNQFTQLVHLLKYIQEGKPVGSEVNVNSVAGIFFEHSPSCYSVDNSNSKSWIIDSRASEHLFFDPNSFLSRIPLPKSLMARALS</sequence>
<evidence type="ECO:0000313" key="2">
    <source>
        <dbReference type="EMBL" id="KAH0758705.1"/>
    </source>
</evidence>
<feature type="region of interest" description="Disordered" evidence="1">
    <location>
        <begin position="1"/>
        <end position="20"/>
    </location>
</feature>
<name>A0ABQ7V3P4_SOLTU</name>
<dbReference type="Proteomes" id="UP000826656">
    <property type="component" value="Unassembled WGS sequence"/>
</dbReference>
<comment type="caution">
    <text evidence="2">The sequence shown here is derived from an EMBL/GenBank/DDBJ whole genome shotgun (WGS) entry which is preliminary data.</text>
</comment>
<evidence type="ECO:0000256" key="1">
    <source>
        <dbReference type="SAM" id="MobiDB-lite"/>
    </source>
</evidence>
<dbReference type="EMBL" id="JAIVGD010000015">
    <property type="protein sequence ID" value="KAH0758705.1"/>
    <property type="molecule type" value="Genomic_DNA"/>
</dbReference>
<organism evidence="2 3">
    <name type="scientific">Solanum tuberosum</name>
    <name type="common">Potato</name>
    <dbReference type="NCBI Taxonomy" id="4113"/>
    <lineage>
        <taxon>Eukaryota</taxon>
        <taxon>Viridiplantae</taxon>
        <taxon>Streptophyta</taxon>
        <taxon>Embryophyta</taxon>
        <taxon>Tracheophyta</taxon>
        <taxon>Spermatophyta</taxon>
        <taxon>Magnoliopsida</taxon>
        <taxon>eudicotyledons</taxon>
        <taxon>Gunneridae</taxon>
        <taxon>Pentapetalae</taxon>
        <taxon>asterids</taxon>
        <taxon>lamiids</taxon>
        <taxon>Solanales</taxon>
        <taxon>Solanaceae</taxon>
        <taxon>Solanoideae</taxon>
        <taxon>Solaneae</taxon>
        <taxon>Solanum</taxon>
    </lineage>
</organism>
<gene>
    <name evidence="2" type="ORF">KY290_022198</name>
</gene>
<reference evidence="2 3" key="1">
    <citation type="journal article" date="2021" name="bioRxiv">
        <title>Chromosome-scale and haplotype-resolved genome assembly of a tetraploid potato cultivar.</title>
        <authorList>
            <person name="Sun H."/>
            <person name="Jiao W.-B."/>
            <person name="Krause K."/>
            <person name="Campoy J.A."/>
            <person name="Goel M."/>
            <person name="Folz-Donahue K."/>
            <person name="Kukat C."/>
            <person name="Huettel B."/>
            <person name="Schneeberger K."/>
        </authorList>
    </citation>
    <scope>NUCLEOTIDE SEQUENCE [LARGE SCALE GENOMIC DNA]</scope>
    <source>
        <strain evidence="2">SolTubOtavaFocal</strain>
        <tissue evidence="2">Leaves</tissue>
    </source>
</reference>
<protein>
    <submittedName>
        <fullName evidence="2">Uncharacterized protein</fullName>
    </submittedName>
</protein>
<keyword evidence="3" id="KW-1185">Reference proteome</keyword>
<proteinExistence type="predicted"/>
<accession>A0ABQ7V3P4</accession>